<dbReference type="SMART" id="SM00966">
    <property type="entry name" value="SpoVT_AbrB"/>
    <property type="match status" value="1"/>
</dbReference>
<dbReference type="Proteomes" id="UP000184529">
    <property type="component" value="Unassembled WGS sequence"/>
</dbReference>
<dbReference type="PROSITE" id="PS51740">
    <property type="entry name" value="SPOVT_ABRB"/>
    <property type="match status" value="1"/>
</dbReference>
<sequence>MTVIKVTLSEKGQIVLPVALRNRYGLKKGDKLAIEEVEGAILLRPIPRNPLLALRGKYRTKGQEKLTDILLRERWLDREREEW</sequence>
<evidence type="ECO:0000259" key="2">
    <source>
        <dbReference type="PROSITE" id="PS51740"/>
    </source>
</evidence>
<reference evidence="4" key="1">
    <citation type="submission" date="2016-11" db="EMBL/GenBank/DDBJ databases">
        <authorList>
            <person name="Varghese N."/>
            <person name="Submissions S."/>
        </authorList>
    </citation>
    <scope>NUCLEOTIDE SEQUENCE [LARGE SCALE GENOMIC DNA]</scope>
    <source>
        <strain evidence="4">DSM 16057</strain>
    </source>
</reference>
<dbReference type="Pfam" id="PF04014">
    <property type="entry name" value="MazE_antitoxin"/>
    <property type="match status" value="1"/>
</dbReference>
<accession>A0A1M6EHN9</accession>
<keyword evidence="4" id="KW-1185">Reference proteome</keyword>
<gene>
    <name evidence="3" type="ORF">SAMN02745219_01201</name>
</gene>
<name>A0A1M6EHN9_9FIRM</name>
<dbReference type="STRING" id="1121432.SAMN02745219_01201"/>
<dbReference type="RefSeq" id="WP_084062100.1">
    <property type="nucleotide sequence ID" value="NZ_FQZM01000013.1"/>
</dbReference>
<feature type="domain" description="SpoVT-AbrB" evidence="2">
    <location>
        <begin position="3"/>
        <end position="48"/>
    </location>
</feature>
<proteinExistence type="predicted"/>
<evidence type="ECO:0000256" key="1">
    <source>
        <dbReference type="PROSITE-ProRule" id="PRU01076"/>
    </source>
</evidence>
<evidence type="ECO:0000313" key="4">
    <source>
        <dbReference type="Proteomes" id="UP000184529"/>
    </source>
</evidence>
<protein>
    <submittedName>
        <fullName evidence="3">Transcriptional regulator, AbrB family</fullName>
    </submittedName>
</protein>
<dbReference type="InterPro" id="IPR037914">
    <property type="entry name" value="SpoVT-AbrB_sf"/>
</dbReference>
<dbReference type="NCBIfam" id="TIGR01439">
    <property type="entry name" value="lp_hng_hel_AbrB"/>
    <property type="match status" value="1"/>
</dbReference>
<keyword evidence="1" id="KW-0238">DNA-binding</keyword>
<organism evidence="3 4">
    <name type="scientific">Desulfofundulus thermosubterraneus DSM 16057</name>
    <dbReference type="NCBI Taxonomy" id="1121432"/>
    <lineage>
        <taxon>Bacteria</taxon>
        <taxon>Bacillati</taxon>
        <taxon>Bacillota</taxon>
        <taxon>Clostridia</taxon>
        <taxon>Eubacteriales</taxon>
        <taxon>Peptococcaceae</taxon>
        <taxon>Desulfofundulus</taxon>
    </lineage>
</organism>
<dbReference type="SUPFAM" id="SSF89447">
    <property type="entry name" value="AbrB/MazE/MraZ-like"/>
    <property type="match status" value="1"/>
</dbReference>
<dbReference type="OrthoDB" id="9811597at2"/>
<dbReference type="GO" id="GO:0003677">
    <property type="term" value="F:DNA binding"/>
    <property type="evidence" value="ECO:0007669"/>
    <property type="project" value="UniProtKB-UniRule"/>
</dbReference>
<dbReference type="AlphaFoldDB" id="A0A1M6EHN9"/>
<dbReference type="EMBL" id="FQZM01000013">
    <property type="protein sequence ID" value="SHI84953.1"/>
    <property type="molecule type" value="Genomic_DNA"/>
</dbReference>
<dbReference type="Gene3D" id="2.10.260.10">
    <property type="match status" value="1"/>
</dbReference>
<dbReference type="InterPro" id="IPR007159">
    <property type="entry name" value="SpoVT-AbrB_dom"/>
</dbReference>
<evidence type="ECO:0000313" key="3">
    <source>
        <dbReference type="EMBL" id="SHI84953.1"/>
    </source>
</evidence>